<dbReference type="AlphaFoldDB" id="A0A4U2YUK2"/>
<evidence type="ECO:0000313" key="3">
    <source>
        <dbReference type="EMBL" id="TKI64860.1"/>
    </source>
</evidence>
<dbReference type="Gene3D" id="2.60.40.650">
    <property type="match status" value="1"/>
</dbReference>
<dbReference type="SUPFAM" id="SSF81296">
    <property type="entry name" value="E set domains"/>
    <property type="match status" value="1"/>
</dbReference>
<dbReference type="InterPro" id="IPR036374">
    <property type="entry name" value="OxRdtase_Mopterin-bd_sf"/>
</dbReference>
<dbReference type="PANTHER" id="PTHR19372">
    <property type="entry name" value="SULFITE REDUCTASE"/>
    <property type="match status" value="1"/>
</dbReference>
<sequence>MALAHLVAALTLPDASPVYAVGATVVDLTPTPLKEWAIREFGTADKAVLLGTVLMAVLLLAALAGVLARRDPALGVATLVVLASLAAGAAVGRPGAGPADVLPSVAAAVSGAVVLLWLVRRDARTAPAAEDPAGNAPSRRGVLLAGAGLTAVAAGLAAGGEWFMRSARQIGNIVLPAAADPAGPFPRGLEETVPGVTPLRTPTGDFYRIDTRLMLPRVGVDGWSLTVDGDVERKVTFTFDELAAMPLTERDITLTCVSNEVGGPYVGSARWLGVPLRDLMDRAGTRRTGADQILSTDVDGMTISTPLPVALDGRDSMIAIGMNGSALPLEHGFPARMVVPGLYGFVSACKWITRMTLTTYDDQQAYWTERDWATDAPIRISSRIDTPRGLSREKAGDLVIGGIAWAQHVGIEGVEVRIDGRAWRRATLGPEVGDDHWRQWYLPWRAEEGTHYLACRARAKDGTVQESVRREPFPSGSSGIQEIAVTVT</sequence>
<dbReference type="SUPFAM" id="SSF56524">
    <property type="entry name" value="Oxidoreductase molybdopterin-binding domain"/>
    <property type="match status" value="1"/>
</dbReference>
<protein>
    <submittedName>
        <fullName evidence="3">Oxidoreductase</fullName>
    </submittedName>
</protein>
<dbReference type="GO" id="GO:0006790">
    <property type="term" value="P:sulfur compound metabolic process"/>
    <property type="evidence" value="ECO:0007669"/>
    <property type="project" value="TreeGrafter"/>
</dbReference>
<keyword evidence="4" id="KW-1185">Reference proteome</keyword>
<dbReference type="InterPro" id="IPR000572">
    <property type="entry name" value="OxRdtase_Mopterin-bd_dom"/>
</dbReference>
<dbReference type="Gene3D" id="3.90.420.10">
    <property type="entry name" value="Oxidoreductase, molybdopterin-binding domain"/>
    <property type="match status" value="1"/>
</dbReference>
<keyword evidence="1" id="KW-0472">Membrane</keyword>
<dbReference type="GO" id="GO:0043546">
    <property type="term" value="F:molybdopterin cofactor binding"/>
    <property type="evidence" value="ECO:0007669"/>
    <property type="project" value="TreeGrafter"/>
</dbReference>
<feature type="transmembrane region" description="Helical" evidence="1">
    <location>
        <begin position="141"/>
        <end position="164"/>
    </location>
</feature>
<evidence type="ECO:0000259" key="2">
    <source>
        <dbReference type="Pfam" id="PF00174"/>
    </source>
</evidence>
<reference evidence="3 4" key="1">
    <citation type="submission" date="2019-04" db="EMBL/GenBank/DDBJ databases">
        <authorList>
            <person name="Dong K."/>
        </authorList>
    </citation>
    <scope>NUCLEOTIDE SEQUENCE [LARGE SCALE GENOMIC DNA]</scope>
    <source>
        <strain evidence="4">dk3543</strain>
    </source>
</reference>
<dbReference type="EMBL" id="SZPY01000001">
    <property type="protein sequence ID" value="TKI64860.1"/>
    <property type="molecule type" value="Genomic_DNA"/>
</dbReference>
<dbReference type="GO" id="GO:0008482">
    <property type="term" value="F:sulfite oxidase activity"/>
    <property type="evidence" value="ECO:0007669"/>
    <property type="project" value="TreeGrafter"/>
</dbReference>
<proteinExistence type="predicted"/>
<evidence type="ECO:0000256" key="1">
    <source>
        <dbReference type="SAM" id="Phobius"/>
    </source>
</evidence>
<accession>A0A4U2YUK2</accession>
<dbReference type="InterPro" id="IPR014756">
    <property type="entry name" value="Ig_E-set"/>
</dbReference>
<dbReference type="GO" id="GO:0020037">
    <property type="term" value="F:heme binding"/>
    <property type="evidence" value="ECO:0007669"/>
    <property type="project" value="TreeGrafter"/>
</dbReference>
<keyword evidence="1" id="KW-0812">Transmembrane</keyword>
<organism evidence="3 4">
    <name type="scientific">Nocardioides jishulii</name>
    <dbReference type="NCBI Taxonomy" id="2575440"/>
    <lineage>
        <taxon>Bacteria</taxon>
        <taxon>Bacillati</taxon>
        <taxon>Actinomycetota</taxon>
        <taxon>Actinomycetes</taxon>
        <taxon>Propionibacteriales</taxon>
        <taxon>Nocardioidaceae</taxon>
        <taxon>Nocardioides</taxon>
    </lineage>
</organism>
<evidence type="ECO:0000313" key="4">
    <source>
        <dbReference type="Proteomes" id="UP000307808"/>
    </source>
</evidence>
<dbReference type="OrthoDB" id="9795587at2"/>
<dbReference type="PANTHER" id="PTHR19372:SF7">
    <property type="entry name" value="SULFITE OXIDASE, MITOCHONDRIAL"/>
    <property type="match status" value="1"/>
</dbReference>
<feature type="domain" description="Oxidoreductase molybdopterin-binding" evidence="2">
    <location>
        <begin position="216"/>
        <end position="367"/>
    </location>
</feature>
<feature type="transmembrane region" description="Helical" evidence="1">
    <location>
        <begin position="74"/>
        <end position="95"/>
    </location>
</feature>
<dbReference type="Proteomes" id="UP000307808">
    <property type="component" value="Unassembled WGS sequence"/>
</dbReference>
<feature type="transmembrane region" description="Helical" evidence="1">
    <location>
        <begin position="47"/>
        <end position="67"/>
    </location>
</feature>
<dbReference type="Pfam" id="PF00174">
    <property type="entry name" value="Oxidored_molyb"/>
    <property type="match status" value="1"/>
</dbReference>
<gene>
    <name evidence="3" type="ORF">FC770_01880</name>
</gene>
<name>A0A4U2YUK2_9ACTN</name>
<comment type="caution">
    <text evidence="3">The sequence shown here is derived from an EMBL/GenBank/DDBJ whole genome shotgun (WGS) entry which is preliminary data.</text>
</comment>
<feature type="transmembrane region" description="Helical" evidence="1">
    <location>
        <begin position="101"/>
        <end position="120"/>
    </location>
</feature>
<keyword evidence="1" id="KW-1133">Transmembrane helix</keyword>